<reference evidence="3" key="1">
    <citation type="submission" date="2025-08" db="UniProtKB">
        <authorList>
            <consortium name="RefSeq"/>
        </authorList>
    </citation>
    <scope>IDENTIFICATION</scope>
</reference>
<gene>
    <name evidence="3" type="primary">LOC113502754</name>
</gene>
<dbReference type="InParanoid" id="A0A7E5WHK0"/>
<evidence type="ECO:0000313" key="2">
    <source>
        <dbReference type="Proteomes" id="UP000322000"/>
    </source>
</evidence>
<feature type="compositionally biased region" description="Basic and acidic residues" evidence="1">
    <location>
        <begin position="105"/>
        <end position="121"/>
    </location>
</feature>
<keyword evidence="2" id="KW-1185">Reference proteome</keyword>
<evidence type="ECO:0000256" key="1">
    <source>
        <dbReference type="SAM" id="MobiDB-lite"/>
    </source>
</evidence>
<name>A0A7E5WHK0_TRINI</name>
<dbReference type="AlphaFoldDB" id="A0A7E5WHK0"/>
<accession>A0A7E5WHK0</accession>
<evidence type="ECO:0000313" key="3">
    <source>
        <dbReference type="RefSeq" id="XP_026740220.1"/>
    </source>
</evidence>
<dbReference type="Proteomes" id="UP000322000">
    <property type="component" value="Chromosome 18"/>
</dbReference>
<dbReference type="KEGG" id="tnl:113502754"/>
<dbReference type="RefSeq" id="XP_026740220.1">
    <property type="nucleotide sequence ID" value="XM_026884419.1"/>
</dbReference>
<dbReference type="GeneID" id="113502754"/>
<feature type="region of interest" description="Disordered" evidence="1">
    <location>
        <begin position="105"/>
        <end position="129"/>
    </location>
</feature>
<protein>
    <submittedName>
        <fullName evidence="3">Uncharacterized protein LOC113502754</fullName>
    </submittedName>
</protein>
<dbReference type="OrthoDB" id="7460492at2759"/>
<proteinExistence type="predicted"/>
<sequence>MPKKSQKTILDSQSRELVIRLRDYFERERTNGGPLISIDRVVDRVAAALDIGRNTVSRITKEKFGETESAKDITNWSSVIFLDQTWLNANHPVGIMWTDAAHRSTKMPEREKVSLPKETRPHHLRRTKC</sequence>
<organism evidence="2 3">
    <name type="scientific">Trichoplusia ni</name>
    <name type="common">Cabbage looper</name>
    <dbReference type="NCBI Taxonomy" id="7111"/>
    <lineage>
        <taxon>Eukaryota</taxon>
        <taxon>Metazoa</taxon>
        <taxon>Ecdysozoa</taxon>
        <taxon>Arthropoda</taxon>
        <taxon>Hexapoda</taxon>
        <taxon>Insecta</taxon>
        <taxon>Pterygota</taxon>
        <taxon>Neoptera</taxon>
        <taxon>Endopterygota</taxon>
        <taxon>Lepidoptera</taxon>
        <taxon>Glossata</taxon>
        <taxon>Ditrysia</taxon>
        <taxon>Noctuoidea</taxon>
        <taxon>Noctuidae</taxon>
        <taxon>Plusiinae</taxon>
        <taxon>Trichoplusia</taxon>
    </lineage>
</organism>